<dbReference type="PROSITE" id="PS51263">
    <property type="entry name" value="ADF_H"/>
    <property type="match status" value="1"/>
</dbReference>
<dbReference type="VEuPathDB" id="FungiDB:SDRG_00635"/>
<dbReference type="InterPro" id="IPR029071">
    <property type="entry name" value="Ubiquitin-like_domsf"/>
</dbReference>
<dbReference type="GO" id="GO:0003779">
    <property type="term" value="F:actin binding"/>
    <property type="evidence" value="ECO:0007669"/>
    <property type="project" value="InterPro"/>
</dbReference>
<evidence type="ECO:0000313" key="9">
    <source>
        <dbReference type="Proteomes" id="UP000030762"/>
    </source>
</evidence>
<protein>
    <submittedName>
        <fullName evidence="8">TKL/DRK protein kinase</fullName>
    </submittedName>
</protein>
<dbReference type="InterPro" id="IPR029006">
    <property type="entry name" value="ADF-H/Gelsolin-like_dom_sf"/>
</dbReference>
<dbReference type="RefSeq" id="XP_008604341.1">
    <property type="nucleotide sequence ID" value="XM_008606119.1"/>
</dbReference>
<dbReference type="SMART" id="SM00220">
    <property type="entry name" value="S_TKc"/>
    <property type="match status" value="1"/>
</dbReference>
<feature type="domain" description="ADF-H" evidence="7">
    <location>
        <begin position="194"/>
        <end position="339"/>
    </location>
</feature>
<keyword evidence="1" id="KW-0808">Transferase</keyword>
<dbReference type="InterPro" id="IPR011009">
    <property type="entry name" value="Kinase-like_dom_sf"/>
</dbReference>
<evidence type="ECO:0000313" key="8">
    <source>
        <dbReference type="EMBL" id="EQC41772.1"/>
    </source>
</evidence>
<dbReference type="OMA" id="NWSFAIV"/>
<feature type="compositionally biased region" description="Basic and acidic residues" evidence="5">
    <location>
        <begin position="531"/>
        <end position="540"/>
    </location>
</feature>
<dbReference type="InterPro" id="IPR000719">
    <property type="entry name" value="Prot_kinase_dom"/>
</dbReference>
<dbReference type="PROSITE" id="PS50011">
    <property type="entry name" value="PROTEIN_KINASE_DOM"/>
    <property type="match status" value="1"/>
</dbReference>
<evidence type="ECO:0000259" key="7">
    <source>
        <dbReference type="PROSITE" id="PS51263"/>
    </source>
</evidence>
<dbReference type="Gene3D" id="3.40.20.10">
    <property type="entry name" value="Severin"/>
    <property type="match status" value="2"/>
</dbReference>
<dbReference type="Proteomes" id="UP000030762">
    <property type="component" value="Unassembled WGS sequence"/>
</dbReference>
<dbReference type="InParanoid" id="T0SFK4"/>
<dbReference type="EMBL" id="JH767133">
    <property type="protein sequence ID" value="EQC41772.1"/>
    <property type="molecule type" value="Genomic_DNA"/>
</dbReference>
<dbReference type="Pfam" id="PF07714">
    <property type="entry name" value="PK_Tyr_Ser-Thr"/>
    <property type="match status" value="1"/>
</dbReference>
<evidence type="ECO:0000256" key="1">
    <source>
        <dbReference type="ARBA" id="ARBA00022679"/>
    </source>
</evidence>
<dbReference type="Pfam" id="PF00241">
    <property type="entry name" value="Cofilin_ADF"/>
    <property type="match status" value="1"/>
</dbReference>
<evidence type="ECO:0000256" key="5">
    <source>
        <dbReference type="SAM" id="MobiDB-lite"/>
    </source>
</evidence>
<dbReference type="GO" id="GO:0005524">
    <property type="term" value="F:ATP binding"/>
    <property type="evidence" value="ECO:0007669"/>
    <property type="project" value="UniProtKB-KW"/>
</dbReference>
<dbReference type="CDD" id="cd13999">
    <property type="entry name" value="STKc_MAP3K-like"/>
    <property type="match status" value="1"/>
</dbReference>
<keyword evidence="9" id="KW-1185">Reference proteome</keyword>
<dbReference type="OrthoDB" id="28230at2759"/>
<keyword evidence="4" id="KW-0067">ATP-binding</keyword>
<dbReference type="PRINTS" id="PR00109">
    <property type="entry name" value="TYRKINASE"/>
</dbReference>
<dbReference type="SUPFAM" id="SSF55753">
    <property type="entry name" value="Actin depolymerizing proteins"/>
    <property type="match status" value="1"/>
</dbReference>
<dbReference type="Gene3D" id="1.10.510.10">
    <property type="entry name" value="Transferase(Phosphotransferase) domain 1"/>
    <property type="match status" value="1"/>
</dbReference>
<gene>
    <name evidence="8" type="ORF">SDRG_00635</name>
</gene>
<dbReference type="AlphaFoldDB" id="T0SFK4"/>
<feature type="domain" description="Protein kinase" evidence="6">
    <location>
        <begin position="597"/>
        <end position="859"/>
    </location>
</feature>
<keyword evidence="2" id="KW-0547">Nucleotide-binding</keyword>
<evidence type="ECO:0000256" key="4">
    <source>
        <dbReference type="ARBA" id="ARBA00022840"/>
    </source>
</evidence>
<dbReference type="InterPro" id="IPR008271">
    <property type="entry name" value="Ser/Thr_kinase_AS"/>
</dbReference>
<dbReference type="Gene3D" id="3.30.200.20">
    <property type="entry name" value="Phosphorylase Kinase, domain 1"/>
    <property type="match status" value="1"/>
</dbReference>
<dbReference type="InterPro" id="IPR001245">
    <property type="entry name" value="Ser-Thr/Tyr_kinase_cat_dom"/>
</dbReference>
<dbReference type="eggNOG" id="KOG0192">
    <property type="taxonomic scope" value="Eukaryota"/>
</dbReference>
<evidence type="ECO:0000259" key="6">
    <source>
        <dbReference type="PROSITE" id="PS50011"/>
    </source>
</evidence>
<reference evidence="8 9" key="1">
    <citation type="submission" date="2012-04" db="EMBL/GenBank/DDBJ databases">
        <title>The Genome Sequence of Saprolegnia declina VS20.</title>
        <authorList>
            <consortium name="The Broad Institute Genome Sequencing Platform"/>
            <person name="Russ C."/>
            <person name="Nusbaum C."/>
            <person name="Tyler B."/>
            <person name="van West P."/>
            <person name="Dieguez-Uribeondo J."/>
            <person name="de Bruijn I."/>
            <person name="Tripathy S."/>
            <person name="Jiang R."/>
            <person name="Young S.K."/>
            <person name="Zeng Q."/>
            <person name="Gargeya S."/>
            <person name="Fitzgerald M."/>
            <person name="Haas B."/>
            <person name="Abouelleil A."/>
            <person name="Alvarado L."/>
            <person name="Arachchi H.M."/>
            <person name="Berlin A."/>
            <person name="Chapman S.B."/>
            <person name="Goldberg J."/>
            <person name="Griggs A."/>
            <person name="Gujja S."/>
            <person name="Hansen M."/>
            <person name="Howarth C."/>
            <person name="Imamovic A."/>
            <person name="Larimer J."/>
            <person name="McCowen C."/>
            <person name="Montmayeur A."/>
            <person name="Murphy C."/>
            <person name="Neiman D."/>
            <person name="Pearson M."/>
            <person name="Priest M."/>
            <person name="Roberts A."/>
            <person name="Saif S."/>
            <person name="Shea T."/>
            <person name="Sisk P."/>
            <person name="Sykes S."/>
            <person name="Wortman J."/>
            <person name="Nusbaum C."/>
            <person name="Birren B."/>
        </authorList>
    </citation>
    <scope>NUCLEOTIDE SEQUENCE [LARGE SCALE GENOMIC DNA]</scope>
    <source>
        <strain evidence="8 9">VS20</strain>
    </source>
</reference>
<accession>T0SFK4</accession>
<dbReference type="GO" id="GO:0004674">
    <property type="term" value="F:protein serine/threonine kinase activity"/>
    <property type="evidence" value="ECO:0007669"/>
    <property type="project" value="TreeGrafter"/>
</dbReference>
<organism evidence="8 9">
    <name type="scientific">Saprolegnia diclina (strain VS20)</name>
    <dbReference type="NCBI Taxonomy" id="1156394"/>
    <lineage>
        <taxon>Eukaryota</taxon>
        <taxon>Sar</taxon>
        <taxon>Stramenopiles</taxon>
        <taxon>Oomycota</taxon>
        <taxon>Saprolegniomycetes</taxon>
        <taxon>Saprolegniales</taxon>
        <taxon>Saprolegniaceae</taxon>
        <taxon>Saprolegnia</taxon>
    </lineage>
</organism>
<dbReference type="STRING" id="1156394.T0SFK4"/>
<evidence type="ECO:0000256" key="3">
    <source>
        <dbReference type="ARBA" id="ARBA00022777"/>
    </source>
</evidence>
<dbReference type="InterPro" id="IPR051681">
    <property type="entry name" value="Ser/Thr_Kinases-Pseudokinases"/>
</dbReference>
<proteinExistence type="predicted"/>
<dbReference type="GeneID" id="19941362"/>
<dbReference type="SUPFAM" id="SSF56112">
    <property type="entry name" value="Protein kinase-like (PK-like)"/>
    <property type="match status" value="1"/>
</dbReference>
<dbReference type="PANTHER" id="PTHR44329">
    <property type="entry name" value="SERINE/THREONINE-PROTEIN KINASE TNNI3K-RELATED"/>
    <property type="match status" value="1"/>
</dbReference>
<name>T0SFK4_SAPDV</name>
<sequence>MFGFAGLTSKPPVGRTSDEQLFHNVDPVLDDVRKLNGAATWAILGFVLASTPSHSNEVCLEVLAHGAGPISDEHNWPEALFDPSSLCYGLCRIEPEEYALTSSSLLSASSPRTPRSNGTFSFPVAYTVSFCWKGVTLPFALRAKHTEFHKRIQEHLGGMAHVTLKSASDLSTESMRRFLPMTKRRSVTKRLNLVRSIEFAPAVVAAYEDVRLDANPFNWLIAGYATNSDDDAPTLVLLETGMSGLQALKGLGGMGSSLLTTTGVKYIYIRLDVPMQQGTVSKYVLITWQSWDITSPTARLRSGSVDSDIFNDDSSSAMLEPIASSSSSISFESKVVSAANAHAHAGEVYRFFQHHVHFFASSMSDISEEAIRERVRRSIDSDRMLLRVVCVQASGDAQPAVCIEISREAILADLKGEIARVIGIPEDRQRLVWFHTKEDVDNVFHATSQATILQLDSHRLRNDIGLEHGDKIHVDDLGVGADSVLFKLVQQLNSGSDVVSLSAERRHEVELTVEAREAELKRTMSATQDLLEEKSKREPLEPIVDDASSAGDETQDTHEDEALVTTNEVDDLKNQMRVLEAQKQYLDIPYESIRLLDGKENELGIGKCATVYRGMWMTTKSIAEVAIKVFRYVRLTDKIMQDYTQEVAMLRQLKHPNIVLFIGACISPKLMILTEYCSRKSLYSVIHNKAMFATIPWKFKVRMVLDAARGIAYLHANRIIHRDIKSHNLLVDDDWRAKVADFGISKVLDVGAQAFTHCGTSGWVAPEVLLDEDIGYTFKADNWSFAIVMWEMIAGAHENPFLGMAPVKFYHQTINKGLRPLIDDTVDPAYASLIRECWDSDPPARPSFATIVDRLEAILSDLGMDTGLPPTFAGGYHAHSEAVSS</sequence>
<evidence type="ECO:0000256" key="2">
    <source>
        <dbReference type="ARBA" id="ARBA00022741"/>
    </source>
</evidence>
<dbReference type="SUPFAM" id="SSF54236">
    <property type="entry name" value="Ubiquitin-like"/>
    <property type="match status" value="1"/>
</dbReference>
<dbReference type="CDD" id="cd17039">
    <property type="entry name" value="Ubl_ubiquitin_like"/>
    <property type="match status" value="1"/>
</dbReference>
<dbReference type="PANTHER" id="PTHR44329:SF288">
    <property type="entry name" value="MITOGEN-ACTIVATED PROTEIN KINASE KINASE KINASE 20"/>
    <property type="match status" value="1"/>
</dbReference>
<keyword evidence="3 8" id="KW-0418">Kinase</keyword>
<dbReference type="InterPro" id="IPR002108">
    <property type="entry name" value="ADF-H"/>
</dbReference>
<feature type="region of interest" description="Disordered" evidence="5">
    <location>
        <begin position="528"/>
        <end position="561"/>
    </location>
</feature>
<dbReference type="PROSITE" id="PS00108">
    <property type="entry name" value="PROTEIN_KINASE_ST"/>
    <property type="match status" value="1"/>
</dbReference>